<evidence type="ECO:0000256" key="5">
    <source>
        <dbReference type="ARBA" id="ARBA00022741"/>
    </source>
</evidence>
<comment type="function">
    <text evidence="11">Regulates G protein-coupled receptor signaling cascades. Inhibits signal transduction by increasing the GTPase activity of G protein alpha subunits, thereby driving them into their inactive GDP-bound form. Plays an important role in the phototransduction cascade by regulating the lifetime and effective concentration of activated transducin alpha. May regulate extra and intracellular mitogenic signals.</text>
</comment>
<dbReference type="GO" id="GO:0004540">
    <property type="term" value="F:RNA nuclease activity"/>
    <property type="evidence" value="ECO:0007669"/>
    <property type="project" value="InterPro"/>
</dbReference>
<dbReference type="InterPro" id="IPR024066">
    <property type="entry name" value="RGS_subdom1/3"/>
</dbReference>
<dbReference type="InterPro" id="IPR010513">
    <property type="entry name" value="KEN_dom"/>
</dbReference>
<dbReference type="Pfam" id="PF00615">
    <property type="entry name" value="RGS"/>
    <property type="match status" value="1"/>
</dbReference>
<protein>
    <recommendedName>
        <fullName evidence="10">Regulator of G-protein signaling 16</fullName>
    </recommendedName>
</protein>
<keyword evidence="15" id="KW-1185">Reference proteome</keyword>
<accession>A0A643BQT9</accession>
<evidence type="ECO:0000313" key="14">
    <source>
        <dbReference type="EMBL" id="KAB0390331.1"/>
    </source>
</evidence>
<dbReference type="PROSITE" id="PS50132">
    <property type="entry name" value="RGS"/>
    <property type="match status" value="1"/>
</dbReference>
<dbReference type="InterPro" id="IPR044926">
    <property type="entry name" value="RGS_subdomain_2"/>
</dbReference>
<keyword evidence="2" id="KW-0343">GTPase activation</keyword>
<keyword evidence="3" id="KW-0597">Phosphoprotein</keyword>
<dbReference type="SMART" id="SM00315">
    <property type="entry name" value="RGS"/>
    <property type="match status" value="1"/>
</dbReference>
<comment type="subcellular location">
    <subcellularLocation>
        <location evidence="1">Membrane</location>
        <topology evidence="1">Lipid-anchor</topology>
    </subcellularLocation>
</comment>
<sequence>ALAAAALPPRALRCPLEPVTILHTTCCPAPAAMCRTLAAFPITCLERAKEFKTRLGIFLHKSELGSGTGSVGKFEWDSKHRKEGNFSEDVLGWRESFDLLLSSKNGVAAFHAFLKTEFSEENLEFWLACEEFKKLRSATKLASRAHRIFEEFICSEAPKEVNIDHETRELTRTNLQTPTAMCFDVAQGKTRTLMEKDSYPRFLKSPAYRDLAAQAAAASASPCPDPVSAAGSTCEQGPLRTSCRDVSALSSVLLLNGGLGAHGSAQLAGSLTLQPQEELFPCWLQCLRVRCCQRNNQGGGVLADLEAHLTPTVTGSVYTNIGSREFITGFAGETDKGQKYVQLYPNGACLADFDKSIKWTGDPQEIKSDLEALALLVLYVVKQGDISFERLKDLRPEESIQLSPDEETRDLIHQLFFPGDNVKDHLSGLLGHPFFWSWASRYRTLRDVGNESDIKKRKANGKVLKLLQPETSELSTSFAQWTTKRNRTTGNRKEKSNLKTEVLIKVVAKVEIREV</sequence>
<evidence type="ECO:0000256" key="6">
    <source>
        <dbReference type="ARBA" id="ARBA00022840"/>
    </source>
</evidence>
<evidence type="ECO:0000259" key="13">
    <source>
        <dbReference type="PROSITE" id="PS51392"/>
    </source>
</evidence>
<gene>
    <name evidence="14" type="ORF">E2I00_018419</name>
</gene>
<dbReference type="PRINTS" id="PR01301">
    <property type="entry name" value="RGSPROTEIN"/>
</dbReference>
<keyword evidence="8" id="KW-0564">Palmitate</keyword>
<dbReference type="PROSITE" id="PS51392">
    <property type="entry name" value="KEN"/>
    <property type="match status" value="1"/>
</dbReference>
<evidence type="ECO:0000256" key="10">
    <source>
        <dbReference type="ARBA" id="ARBA00040235"/>
    </source>
</evidence>
<dbReference type="Gene3D" id="1.10.510.10">
    <property type="entry name" value="Transferase(Phosphotransferase) domain 1"/>
    <property type="match status" value="1"/>
</dbReference>
<dbReference type="GO" id="GO:0016020">
    <property type="term" value="C:membrane"/>
    <property type="evidence" value="ECO:0007669"/>
    <property type="project" value="UniProtKB-SubCell"/>
</dbReference>
<evidence type="ECO:0000313" key="15">
    <source>
        <dbReference type="Proteomes" id="UP000437017"/>
    </source>
</evidence>
<dbReference type="PANTHER" id="PTHR10845">
    <property type="entry name" value="REGULATOR OF G PROTEIN SIGNALING"/>
    <property type="match status" value="1"/>
</dbReference>
<dbReference type="SUPFAM" id="SSF48097">
    <property type="entry name" value="Regulator of G-protein signaling, RGS"/>
    <property type="match status" value="1"/>
</dbReference>
<dbReference type="GO" id="GO:0005096">
    <property type="term" value="F:GTPase activator activity"/>
    <property type="evidence" value="ECO:0007669"/>
    <property type="project" value="UniProtKB-KW"/>
</dbReference>
<keyword evidence="7" id="KW-0472">Membrane</keyword>
<comment type="caution">
    <text evidence="14">The sequence shown here is derived from an EMBL/GenBank/DDBJ whole genome shotgun (WGS) entry which is preliminary data.</text>
</comment>
<reference evidence="14 15" key="1">
    <citation type="journal article" date="2019" name="PLoS ONE">
        <title>Genomic analyses reveal an absence of contemporary introgressive admixture between fin whales and blue whales, despite known hybrids.</title>
        <authorList>
            <person name="Westbury M.V."/>
            <person name="Petersen B."/>
            <person name="Lorenzen E.D."/>
        </authorList>
    </citation>
    <scope>NUCLEOTIDE SEQUENCE [LARGE SCALE GENOMIC DNA]</scope>
    <source>
        <strain evidence="14">FinWhale-01</strain>
    </source>
</reference>
<evidence type="ECO:0000259" key="12">
    <source>
        <dbReference type="PROSITE" id="PS50132"/>
    </source>
</evidence>
<evidence type="ECO:0000256" key="1">
    <source>
        <dbReference type="ARBA" id="ARBA00004635"/>
    </source>
</evidence>
<feature type="domain" description="KEN" evidence="13">
    <location>
        <begin position="438"/>
        <end position="515"/>
    </location>
</feature>
<name>A0A643BQT9_BALPH</name>
<dbReference type="GO" id="GO:0005524">
    <property type="term" value="F:ATP binding"/>
    <property type="evidence" value="ECO:0007669"/>
    <property type="project" value="UniProtKB-KW"/>
</dbReference>
<dbReference type="Proteomes" id="UP000437017">
    <property type="component" value="Unassembled WGS sequence"/>
</dbReference>
<evidence type="ECO:0000256" key="4">
    <source>
        <dbReference type="ARBA" id="ARBA00022700"/>
    </source>
</evidence>
<dbReference type="Gene3D" id="1.10.167.10">
    <property type="entry name" value="Regulator of G-protein Signalling 4, domain 2"/>
    <property type="match status" value="1"/>
</dbReference>
<keyword evidence="4" id="KW-0734">Signal transduction inhibitor</keyword>
<dbReference type="EMBL" id="SGJD01005653">
    <property type="protein sequence ID" value="KAB0390331.1"/>
    <property type="molecule type" value="Genomic_DNA"/>
</dbReference>
<dbReference type="GO" id="GO:0006397">
    <property type="term" value="P:mRNA processing"/>
    <property type="evidence" value="ECO:0007669"/>
    <property type="project" value="InterPro"/>
</dbReference>
<dbReference type="PANTHER" id="PTHR10845:SF187">
    <property type="entry name" value="REGULATOR OF G-PROTEIN SIGNALING 16"/>
    <property type="match status" value="1"/>
</dbReference>
<feature type="non-terminal residue" evidence="14">
    <location>
        <position position="1"/>
    </location>
</feature>
<keyword evidence="9" id="KW-0449">Lipoprotein</keyword>
<evidence type="ECO:0000256" key="11">
    <source>
        <dbReference type="ARBA" id="ARBA00046195"/>
    </source>
</evidence>
<evidence type="ECO:0000256" key="9">
    <source>
        <dbReference type="ARBA" id="ARBA00023288"/>
    </source>
</evidence>
<dbReference type="GO" id="GO:0009968">
    <property type="term" value="P:negative regulation of signal transduction"/>
    <property type="evidence" value="ECO:0007669"/>
    <property type="project" value="UniProtKB-KW"/>
</dbReference>
<evidence type="ECO:0000256" key="7">
    <source>
        <dbReference type="ARBA" id="ARBA00023136"/>
    </source>
</evidence>
<keyword evidence="5" id="KW-0547">Nucleotide-binding</keyword>
<dbReference type="InterPro" id="IPR036305">
    <property type="entry name" value="RGS_sf"/>
</dbReference>
<dbReference type="OrthoDB" id="196547at2759"/>
<organism evidence="14 15">
    <name type="scientific">Balaenoptera physalus</name>
    <name type="common">Fin whale</name>
    <name type="synonym">Balaena physalus</name>
    <dbReference type="NCBI Taxonomy" id="9770"/>
    <lineage>
        <taxon>Eukaryota</taxon>
        <taxon>Metazoa</taxon>
        <taxon>Chordata</taxon>
        <taxon>Craniata</taxon>
        <taxon>Vertebrata</taxon>
        <taxon>Euteleostomi</taxon>
        <taxon>Mammalia</taxon>
        <taxon>Eutheria</taxon>
        <taxon>Laurasiatheria</taxon>
        <taxon>Artiodactyla</taxon>
        <taxon>Whippomorpha</taxon>
        <taxon>Cetacea</taxon>
        <taxon>Mysticeti</taxon>
        <taxon>Balaenopteridae</taxon>
        <taxon>Balaenoptera</taxon>
    </lineage>
</organism>
<dbReference type="Gene3D" id="1.20.1440.180">
    <property type="entry name" value="KEN domain"/>
    <property type="match status" value="1"/>
</dbReference>
<dbReference type="AlphaFoldDB" id="A0A643BQT9"/>
<dbReference type="CDD" id="cd08710">
    <property type="entry name" value="RGS_RGS16"/>
    <property type="match status" value="1"/>
</dbReference>
<dbReference type="FunFam" id="1.10.167.10:FF:000001">
    <property type="entry name" value="Putative regulator of g-protein signaling 12"/>
    <property type="match status" value="1"/>
</dbReference>
<dbReference type="FunFam" id="1.10.196.10:FF:000001">
    <property type="entry name" value="Regulator of G-protein signaling 8"/>
    <property type="match status" value="1"/>
</dbReference>
<dbReference type="InterPro" id="IPR016137">
    <property type="entry name" value="RGS"/>
</dbReference>
<keyword evidence="6" id="KW-0067">ATP-binding</keyword>
<evidence type="ECO:0000256" key="3">
    <source>
        <dbReference type="ARBA" id="ARBA00022553"/>
    </source>
</evidence>
<dbReference type="Gene3D" id="1.10.196.10">
    <property type="match status" value="1"/>
</dbReference>
<dbReference type="InterPro" id="IPR038357">
    <property type="entry name" value="KEN_sf"/>
</dbReference>
<proteinExistence type="predicted"/>
<evidence type="ECO:0000256" key="2">
    <source>
        <dbReference type="ARBA" id="ARBA00022468"/>
    </source>
</evidence>
<evidence type="ECO:0000256" key="8">
    <source>
        <dbReference type="ARBA" id="ARBA00023139"/>
    </source>
</evidence>
<feature type="domain" description="RGS" evidence="12">
    <location>
        <begin position="96"/>
        <end position="212"/>
    </location>
</feature>